<proteinExistence type="inferred from homology"/>
<evidence type="ECO:0000256" key="4">
    <source>
        <dbReference type="ARBA" id="ARBA00022884"/>
    </source>
</evidence>
<dbReference type="InterPro" id="IPR002136">
    <property type="entry name" value="Ribosomal_uL4"/>
</dbReference>
<dbReference type="GO" id="GO:1990904">
    <property type="term" value="C:ribonucleoprotein complex"/>
    <property type="evidence" value="ECO:0007669"/>
    <property type="project" value="UniProtKB-KW"/>
</dbReference>
<evidence type="ECO:0000256" key="6">
    <source>
        <dbReference type="ARBA" id="ARBA00023274"/>
    </source>
</evidence>
<evidence type="ECO:0000256" key="9">
    <source>
        <dbReference type="SAM" id="MobiDB-lite"/>
    </source>
</evidence>
<keyword evidence="10" id="KW-0150">Chloroplast</keyword>
<dbReference type="Gene3D" id="3.40.1370.10">
    <property type="match status" value="1"/>
</dbReference>
<accession>A0A6M3WW64</accession>
<dbReference type="GO" id="GO:0019843">
    <property type="term" value="F:rRNA binding"/>
    <property type="evidence" value="ECO:0007669"/>
    <property type="project" value="UniProtKB-UniRule"/>
</dbReference>
<dbReference type="InterPro" id="IPR023574">
    <property type="entry name" value="Ribosomal_uL4_dom_sf"/>
</dbReference>
<keyword evidence="6 8" id="KW-0687">Ribonucleoprotein</keyword>
<feature type="compositionally biased region" description="Basic residues" evidence="9">
    <location>
        <begin position="66"/>
        <end position="77"/>
    </location>
</feature>
<reference evidence="10" key="1">
    <citation type="journal article" date="2020" name="J. Phycol.">
        <title>The Organelle Genomes in the Photosynthetic Red Algal Parasite Pterocladiophila hemisphaerica (Florideophyceae, Rhodophyta) Have Elevated Substitution Rates and Extreme Gene Loss in the Plastid Genome.</title>
        <authorList>
            <person name="Preuss M."/>
            <person name="Verbruggen H."/>
            <person name="Zuccarello G.C."/>
        </authorList>
    </citation>
    <scope>NUCLEOTIDE SEQUENCE</scope>
</reference>
<evidence type="ECO:0000256" key="7">
    <source>
        <dbReference type="ARBA" id="ARBA00035208"/>
    </source>
</evidence>
<dbReference type="GO" id="GO:0006412">
    <property type="term" value="P:translation"/>
    <property type="evidence" value="ECO:0007669"/>
    <property type="project" value="UniProtKB-UniRule"/>
</dbReference>
<dbReference type="GO" id="GO:0009507">
    <property type="term" value="C:chloroplast"/>
    <property type="evidence" value="ECO:0007669"/>
    <property type="project" value="UniProtKB-SubCell"/>
</dbReference>
<dbReference type="NCBIfam" id="TIGR03953">
    <property type="entry name" value="rplD_bact"/>
    <property type="match status" value="1"/>
</dbReference>
<dbReference type="GO" id="GO:0003735">
    <property type="term" value="F:structural constituent of ribosome"/>
    <property type="evidence" value="ECO:0007669"/>
    <property type="project" value="InterPro"/>
</dbReference>
<dbReference type="HAMAP" id="MF_01328_B">
    <property type="entry name" value="Ribosomal_uL4_B"/>
    <property type="match status" value="1"/>
</dbReference>
<keyword evidence="5 8" id="KW-0689">Ribosomal protein</keyword>
<dbReference type="InterPro" id="IPR013005">
    <property type="entry name" value="Ribosomal_uL4-like"/>
</dbReference>
<evidence type="ECO:0000313" key="10">
    <source>
        <dbReference type="EMBL" id="QJH88321.1"/>
    </source>
</evidence>
<protein>
    <recommendedName>
        <fullName evidence="7 8">Large ribosomal subunit protein uL4c</fullName>
    </recommendedName>
</protein>
<name>A0A6M3WW64_PTELU</name>
<organism evidence="10">
    <name type="scientific">Pterocladia lucida</name>
    <name type="common">Red seaweed</name>
    <name type="synonym">Fucus lucidus</name>
    <dbReference type="NCBI Taxonomy" id="31408"/>
    <lineage>
        <taxon>Eukaryota</taxon>
        <taxon>Rhodophyta</taxon>
        <taxon>Florideophyceae</taxon>
        <taxon>Rhodymeniophycidae</taxon>
        <taxon>Gelidiales</taxon>
        <taxon>Pterocladiaceae</taxon>
        <taxon>Pterocladia</taxon>
    </lineage>
</organism>
<comment type="subunit">
    <text evidence="8">Part of the 50S ribosomal subunit.</text>
</comment>
<feature type="region of interest" description="Disordered" evidence="9">
    <location>
        <begin position="48"/>
        <end position="86"/>
    </location>
</feature>
<evidence type="ECO:0000256" key="5">
    <source>
        <dbReference type="ARBA" id="ARBA00022980"/>
    </source>
</evidence>
<dbReference type="EMBL" id="MT117916">
    <property type="protein sequence ID" value="QJH88321.1"/>
    <property type="molecule type" value="Genomic_DNA"/>
</dbReference>
<dbReference type="PANTHER" id="PTHR10746">
    <property type="entry name" value="50S RIBOSOMAL PROTEIN L4"/>
    <property type="match status" value="1"/>
</dbReference>
<evidence type="ECO:0000256" key="8">
    <source>
        <dbReference type="HAMAP-Rule" id="MF_01328"/>
    </source>
</evidence>
<geneLocation type="chloroplast" evidence="10"/>
<gene>
    <name evidence="8 10" type="primary">rpl4</name>
</gene>
<dbReference type="Pfam" id="PF00573">
    <property type="entry name" value="Ribosomal_L4"/>
    <property type="match status" value="1"/>
</dbReference>
<sequence>MIKYKSIIYPITSIENSEKDTYEIRLKVSDSEEQAMYSIHKALTIQLNNRRQGTAHTKKRSDVRGGGRKPWKQKGTGRARAGSSRSPLWRGGGIIFGPQTRYQNHKINKKEKKLALRNLIYNKNKQTIVTNNFNEQLNKPSTKKIIKKLNELGIKDNKEKVLIITNNKQYNLYLSIRNLTNVELIESQQLNILSIIKADRLVIDIQTLKKINDTYN</sequence>
<keyword evidence="4 8" id="KW-0694">RNA-binding</keyword>
<comment type="function">
    <text evidence="1 8">Probably binds the 23S rRNA.</text>
</comment>
<keyword evidence="3 8" id="KW-0699">rRNA-binding</keyword>
<dbReference type="GO" id="GO:0005840">
    <property type="term" value="C:ribosome"/>
    <property type="evidence" value="ECO:0007669"/>
    <property type="project" value="UniProtKB-KW"/>
</dbReference>
<dbReference type="SUPFAM" id="SSF52166">
    <property type="entry name" value="Ribosomal protein L4"/>
    <property type="match status" value="1"/>
</dbReference>
<comment type="subcellular location">
    <subcellularLocation>
        <location evidence="8">Plastid</location>
        <location evidence="8">Chloroplast</location>
    </subcellularLocation>
</comment>
<evidence type="ECO:0000256" key="2">
    <source>
        <dbReference type="ARBA" id="ARBA00010528"/>
    </source>
</evidence>
<comment type="similarity">
    <text evidence="2 8">Belongs to the universal ribosomal protein uL4 family.</text>
</comment>
<keyword evidence="10" id="KW-0934">Plastid</keyword>
<evidence type="ECO:0000256" key="3">
    <source>
        <dbReference type="ARBA" id="ARBA00022730"/>
    </source>
</evidence>
<dbReference type="PANTHER" id="PTHR10746:SF17">
    <property type="entry name" value="LARGE RIBOSOMAL SUBUNIT PROTEIN UL4C"/>
    <property type="match status" value="1"/>
</dbReference>
<dbReference type="AlphaFoldDB" id="A0A6M3WW64"/>
<evidence type="ECO:0000256" key="1">
    <source>
        <dbReference type="ARBA" id="ARBA00004083"/>
    </source>
</evidence>